<sequence length="357" mass="38415">MAPKGNEAVDFNAMINKDRQRRKNEALAEEIFGKGRRLSAPGAGMTSRKAAASTIPSLASRIGVAKRSSSTASRGAQNLKAVRRNAKPVGNVDAEWTHDLYNSNTGPAGTIPRGPRVVRGNRQQQLHTALHGSSSSPALNSQFNIIGTSKPGISIRGAAGPYIVVAKNLARGTTVADIESAMFPIGGIVLNCTLIAERPNVISEIEFETKEGADNVVDTLNNQNADGNILHVYHKIGAPASNPQRAAPATPQGPRADAGNERSDENRSAYNPTDRYASRDTARDSPRDRRRDGRDDVMDGSYGFDDRMDTDDRNGDRYNDGRGRGSLYSDGMVGSRVRGRGDSRERGRGNGNRGYNQ</sequence>
<feature type="compositionally biased region" description="Basic and acidic residues" evidence="1">
    <location>
        <begin position="276"/>
        <end position="297"/>
    </location>
</feature>
<comment type="caution">
    <text evidence="3">The sequence shown here is derived from an EMBL/GenBank/DDBJ whole genome shotgun (WGS) entry which is preliminary data.</text>
</comment>
<keyword evidence="4" id="KW-1185">Reference proteome</keyword>
<evidence type="ECO:0000313" key="3">
    <source>
        <dbReference type="EMBL" id="KAG9239327.1"/>
    </source>
</evidence>
<dbReference type="InterPro" id="IPR035979">
    <property type="entry name" value="RBD_domain_sf"/>
</dbReference>
<evidence type="ECO:0000313" key="4">
    <source>
        <dbReference type="Proteomes" id="UP000824998"/>
    </source>
</evidence>
<feature type="domain" description="RRM" evidence="2">
    <location>
        <begin position="167"/>
        <end position="230"/>
    </location>
</feature>
<dbReference type="EMBL" id="MU251359">
    <property type="protein sequence ID" value="KAG9239327.1"/>
    <property type="molecule type" value="Genomic_DNA"/>
</dbReference>
<dbReference type="CDD" id="cd00590">
    <property type="entry name" value="RRM_SF"/>
    <property type="match status" value="1"/>
</dbReference>
<dbReference type="Pfam" id="PF00076">
    <property type="entry name" value="RRM_1"/>
    <property type="match status" value="1"/>
</dbReference>
<evidence type="ECO:0000259" key="2">
    <source>
        <dbReference type="Pfam" id="PF00076"/>
    </source>
</evidence>
<feature type="compositionally biased region" description="Basic and acidic residues" evidence="1">
    <location>
        <begin position="304"/>
        <end position="323"/>
    </location>
</feature>
<organism evidence="3 4">
    <name type="scientific">Amylocarpus encephaloides</name>
    <dbReference type="NCBI Taxonomy" id="45428"/>
    <lineage>
        <taxon>Eukaryota</taxon>
        <taxon>Fungi</taxon>
        <taxon>Dikarya</taxon>
        <taxon>Ascomycota</taxon>
        <taxon>Pezizomycotina</taxon>
        <taxon>Leotiomycetes</taxon>
        <taxon>Helotiales</taxon>
        <taxon>Helotiales incertae sedis</taxon>
        <taxon>Amylocarpus</taxon>
    </lineage>
</organism>
<dbReference type="OrthoDB" id="5374349at2759"/>
<feature type="compositionally biased region" description="Basic and acidic residues" evidence="1">
    <location>
        <begin position="258"/>
        <end position="267"/>
    </location>
</feature>
<dbReference type="SUPFAM" id="SSF54928">
    <property type="entry name" value="RNA-binding domain, RBD"/>
    <property type="match status" value="1"/>
</dbReference>
<reference evidence="3" key="1">
    <citation type="journal article" date="2021" name="IMA Fungus">
        <title>Genomic characterization of three marine fungi, including Emericellopsis atlantica sp. nov. with signatures of a generalist lifestyle and marine biomass degradation.</title>
        <authorList>
            <person name="Hagestad O.C."/>
            <person name="Hou L."/>
            <person name="Andersen J.H."/>
            <person name="Hansen E.H."/>
            <person name="Altermark B."/>
            <person name="Li C."/>
            <person name="Kuhnert E."/>
            <person name="Cox R.J."/>
            <person name="Crous P.W."/>
            <person name="Spatafora J.W."/>
            <person name="Lail K."/>
            <person name="Amirebrahimi M."/>
            <person name="Lipzen A."/>
            <person name="Pangilinan J."/>
            <person name="Andreopoulos W."/>
            <person name="Hayes R.D."/>
            <person name="Ng V."/>
            <person name="Grigoriev I.V."/>
            <person name="Jackson S.A."/>
            <person name="Sutton T.D.S."/>
            <person name="Dobson A.D.W."/>
            <person name="Rama T."/>
        </authorList>
    </citation>
    <scope>NUCLEOTIDE SEQUENCE</scope>
    <source>
        <strain evidence="3">TRa018bII</strain>
    </source>
</reference>
<proteinExistence type="predicted"/>
<dbReference type="Proteomes" id="UP000824998">
    <property type="component" value="Unassembled WGS sequence"/>
</dbReference>
<name>A0A9P7YTV8_9HELO</name>
<protein>
    <recommendedName>
        <fullName evidence="2">RRM domain-containing protein</fullName>
    </recommendedName>
</protein>
<gene>
    <name evidence="3" type="ORF">BJ875DRAFT_187505</name>
</gene>
<dbReference type="AlphaFoldDB" id="A0A9P7YTV8"/>
<evidence type="ECO:0000256" key="1">
    <source>
        <dbReference type="SAM" id="MobiDB-lite"/>
    </source>
</evidence>
<dbReference type="GO" id="GO:0003723">
    <property type="term" value="F:RNA binding"/>
    <property type="evidence" value="ECO:0007669"/>
    <property type="project" value="InterPro"/>
</dbReference>
<dbReference type="InterPro" id="IPR000504">
    <property type="entry name" value="RRM_dom"/>
</dbReference>
<accession>A0A9P7YTV8</accession>
<feature type="region of interest" description="Disordered" evidence="1">
    <location>
        <begin position="239"/>
        <end position="357"/>
    </location>
</feature>
<feature type="compositionally biased region" description="Basic and acidic residues" evidence="1">
    <location>
        <begin position="339"/>
        <end position="348"/>
    </location>
</feature>